<evidence type="ECO:0000256" key="1">
    <source>
        <dbReference type="ARBA" id="ARBA00022801"/>
    </source>
</evidence>
<dbReference type="RefSeq" id="WP_069403028.1">
    <property type="nucleotide sequence ID" value="NZ_JACKTB010000060.1"/>
</dbReference>
<feature type="domain" description="Isochorismatase-like" evidence="2">
    <location>
        <begin position="12"/>
        <end position="188"/>
    </location>
</feature>
<dbReference type="InterPro" id="IPR050272">
    <property type="entry name" value="Isochorismatase-like_hydrls"/>
</dbReference>
<sequence>MTDYTAPCWDSAALIVVDLQRDFLDDGVSAIAGTSAVVPNVAALAAAFRGAGRPIAHVVRLYEPGGSDVDLPRRRTIEEGAVIVAPDSDGAQIAEGVIPGSPRLDSAALLAGQMQHVGDREVILFKPRWSGFYRTGLQEWLEQEGCSTVVVAGCNLPNCPRATLFDASERDLRAVLVTDAVSQTTHERLADLDRIGVQLCTTETVASALGCLTA</sequence>
<dbReference type="OrthoDB" id="3174612at2"/>
<proteinExistence type="predicted"/>
<evidence type="ECO:0000313" key="3">
    <source>
        <dbReference type="EMBL" id="ODQ99285.1"/>
    </source>
</evidence>
<dbReference type="InterPro" id="IPR036380">
    <property type="entry name" value="Isochorismatase-like_sf"/>
</dbReference>
<accession>A0A1E3SAU3</accession>
<evidence type="ECO:0000313" key="4">
    <source>
        <dbReference type="Proteomes" id="UP000094224"/>
    </source>
</evidence>
<dbReference type="Proteomes" id="UP000094224">
    <property type="component" value="Unassembled WGS sequence"/>
</dbReference>
<dbReference type="EMBL" id="MIHC01000079">
    <property type="protein sequence ID" value="ODQ99285.1"/>
    <property type="molecule type" value="Genomic_DNA"/>
</dbReference>
<dbReference type="Pfam" id="PF00857">
    <property type="entry name" value="Isochorismatase"/>
    <property type="match status" value="1"/>
</dbReference>
<evidence type="ECO:0000259" key="2">
    <source>
        <dbReference type="Pfam" id="PF00857"/>
    </source>
</evidence>
<dbReference type="Gene3D" id="3.40.50.850">
    <property type="entry name" value="Isochorismatase-like"/>
    <property type="match status" value="1"/>
</dbReference>
<dbReference type="AlphaFoldDB" id="A0A1E3SAU3"/>
<keyword evidence="1 3" id="KW-0378">Hydrolase</keyword>
<dbReference type="SUPFAM" id="SSF52499">
    <property type="entry name" value="Isochorismatase-like hydrolases"/>
    <property type="match status" value="1"/>
</dbReference>
<name>A0A1E3SAU3_9MYCO</name>
<dbReference type="GO" id="GO:0016787">
    <property type="term" value="F:hydrolase activity"/>
    <property type="evidence" value="ECO:0007669"/>
    <property type="project" value="UniProtKB-KW"/>
</dbReference>
<keyword evidence="4" id="KW-1185">Reference proteome</keyword>
<organism evidence="3 4">
    <name type="scientific">Mycobacterium sherrisii</name>
    <dbReference type="NCBI Taxonomy" id="243061"/>
    <lineage>
        <taxon>Bacteria</taxon>
        <taxon>Bacillati</taxon>
        <taxon>Actinomycetota</taxon>
        <taxon>Actinomycetes</taxon>
        <taxon>Mycobacteriales</taxon>
        <taxon>Mycobacteriaceae</taxon>
        <taxon>Mycobacterium</taxon>
        <taxon>Mycobacterium simiae complex</taxon>
    </lineage>
</organism>
<dbReference type="InterPro" id="IPR000868">
    <property type="entry name" value="Isochorismatase-like_dom"/>
</dbReference>
<comment type="caution">
    <text evidence="3">The sequence shown here is derived from an EMBL/GenBank/DDBJ whole genome shotgun (WGS) entry which is preliminary data.</text>
</comment>
<dbReference type="CDD" id="cd00431">
    <property type="entry name" value="cysteine_hydrolases"/>
    <property type="match status" value="1"/>
</dbReference>
<dbReference type="STRING" id="243061.AWC25_04835"/>
<dbReference type="PANTHER" id="PTHR43540">
    <property type="entry name" value="PEROXYUREIDOACRYLATE/UREIDOACRYLATE AMIDOHYDROLASE-RELATED"/>
    <property type="match status" value="1"/>
</dbReference>
<reference evidence="4" key="1">
    <citation type="submission" date="2016-09" db="EMBL/GenBank/DDBJ databases">
        <authorList>
            <person name="Greninger A.L."/>
            <person name="Jerome K.R."/>
            <person name="Mcnair B."/>
            <person name="Wallis C."/>
            <person name="Fang F."/>
        </authorList>
    </citation>
    <scope>NUCLEOTIDE SEQUENCE [LARGE SCALE GENOMIC DNA]</scope>
    <source>
        <strain evidence="4">BC1_M4</strain>
    </source>
</reference>
<protein>
    <submittedName>
        <fullName evidence="3">Cysteine hydrolase</fullName>
    </submittedName>
</protein>
<gene>
    <name evidence="3" type="ORF">BHQ21_25375</name>
</gene>